<dbReference type="Gene3D" id="1.10.3860.10">
    <property type="entry name" value="Sodium:dicarboxylate symporter"/>
    <property type="match status" value="1"/>
</dbReference>
<dbReference type="PANTHER" id="PTHR11958:SF63">
    <property type="entry name" value="AMINO ACID TRANSPORTER"/>
    <property type="match status" value="1"/>
</dbReference>
<evidence type="ECO:0000256" key="5">
    <source>
        <dbReference type="ARBA" id="ARBA00023136"/>
    </source>
</evidence>
<protein>
    <submittedName>
        <fullName evidence="7">Sodium:aspartate transporter</fullName>
    </submittedName>
</protein>
<accession>A0A0S3QT58</accession>
<evidence type="ECO:0000256" key="3">
    <source>
        <dbReference type="ARBA" id="ARBA00022692"/>
    </source>
</evidence>
<dbReference type="PANTHER" id="PTHR11958">
    <property type="entry name" value="SODIUM/DICARBOXYLATE SYMPORTER-RELATED"/>
    <property type="match status" value="1"/>
</dbReference>
<name>A0A0S3QT58_THET7</name>
<dbReference type="OrthoDB" id="9768885at2"/>
<proteinExistence type="predicted"/>
<keyword evidence="4 6" id="KW-1133">Transmembrane helix</keyword>
<organism evidence="7 8">
    <name type="scientific">Thermosulfidibacter takaii (strain DSM 17441 / JCM 13301 / NBRC 103674 / ABI70S6)</name>
    <dbReference type="NCBI Taxonomy" id="1298851"/>
    <lineage>
        <taxon>Bacteria</taxon>
        <taxon>Pseudomonadati</taxon>
        <taxon>Thermosulfidibacterota</taxon>
        <taxon>Thermosulfidibacteria</taxon>
        <taxon>Thermosulfidibacterales</taxon>
        <taxon>Thermosulfidibacteraceae</taxon>
    </lineage>
</organism>
<feature type="transmembrane region" description="Helical" evidence="6">
    <location>
        <begin position="210"/>
        <end position="232"/>
    </location>
</feature>
<sequence length="394" mass="41839">MKKMLSLENLTLLALLLGVITGIYAKGFALSTAFIGELFLSLLKMVIAPIVFCSVYVAVAGLEEITAFKKVGISALIYYLVTTSLSVITGLIMVSVLQPGKGYHLFEPQKVSVATASLSGIIKSLIPENPVKSMVNGKVLQIIVFAILLGLASLKIDETKRTSVVCFFDAFNDMIMEITRWIVTLTPLGVYSIVAVLVAKTGVKAIESLWKYALTVILGLAFHAFVTLPALLRIVGKSKPFEYFAKVRKALLVALSTASSSATLPVSLEAALEAGVTKRIAGFVLPLGATINMDGTALYESVAAVFIANIYGLHLQFGHMVVVFLTATLASIGAAGIPSAGLVTMGIVLKALGLPLEGVGLVLAIDRFLDMLRTSVNVWGDLVGAKILTRFVSL</sequence>
<dbReference type="InterPro" id="IPR050746">
    <property type="entry name" value="DAACS"/>
</dbReference>
<evidence type="ECO:0000256" key="6">
    <source>
        <dbReference type="SAM" id="Phobius"/>
    </source>
</evidence>
<dbReference type="GO" id="GO:0016020">
    <property type="term" value="C:membrane"/>
    <property type="evidence" value="ECO:0007669"/>
    <property type="project" value="UniProtKB-SubCell"/>
</dbReference>
<keyword evidence="3 6" id="KW-0812">Transmembrane</keyword>
<evidence type="ECO:0000256" key="4">
    <source>
        <dbReference type="ARBA" id="ARBA00022989"/>
    </source>
</evidence>
<comment type="subcellular location">
    <subcellularLocation>
        <location evidence="1">Membrane</location>
        <topology evidence="1">Multi-pass membrane protein</topology>
    </subcellularLocation>
</comment>
<dbReference type="PRINTS" id="PR00173">
    <property type="entry name" value="EDTRNSPORT"/>
</dbReference>
<gene>
    <name evidence="7" type="ORF">TST_0721</name>
</gene>
<reference evidence="8" key="1">
    <citation type="journal article" date="2018" name="Science">
        <title>A primordial and reversible TCA cycle in a facultatively chemolithoautotrophic thermophile.</title>
        <authorList>
            <person name="Nunoura T."/>
            <person name="Chikaraishi Y."/>
            <person name="Izaki R."/>
            <person name="Suwa T."/>
            <person name="Sato T."/>
            <person name="Harada T."/>
            <person name="Mori K."/>
            <person name="Kato Y."/>
            <person name="Miyazaki M."/>
            <person name="Shimamura S."/>
            <person name="Yanagawa K."/>
            <person name="Shuto A."/>
            <person name="Ohkouchi N."/>
            <person name="Fujita N."/>
            <person name="Takaki Y."/>
            <person name="Atomi H."/>
            <person name="Takai K."/>
        </authorList>
    </citation>
    <scope>NUCLEOTIDE SEQUENCE [LARGE SCALE GENOMIC DNA]</scope>
    <source>
        <strain evidence="8">DSM 17441 / JCM 13301 / NBRC 103674 / ABI70S6</strain>
    </source>
</reference>
<feature type="transmembrane region" description="Helical" evidence="6">
    <location>
        <begin position="317"/>
        <end position="337"/>
    </location>
</feature>
<keyword evidence="2" id="KW-0813">Transport</keyword>
<evidence type="ECO:0000313" key="8">
    <source>
        <dbReference type="Proteomes" id="UP000063234"/>
    </source>
</evidence>
<evidence type="ECO:0000256" key="2">
    <source>
        <dbReference type="ARBA" id="ARBA00022448"/>
    </source>
</evidence>
<dbReference type="PATRIC" id="fig|1298851.3.peg.748"/>
<dbReference type="AlphaFoldDB" id="A0A0S3QT58"/>
<feature type="transmembrane region" description="Helical" evidence="6">
    <location>
        <begin position="41"/>
        <end position="63"/>
    </location>
</feature>
<dbReference type="InterPro" id="IPR001991">
    <property type="entry name" value="Na-dicarboxylate_symporter"/>
</dbReference>
<dbReference type="InterPro" id="IPR036458">
    <property type="entry name" value="Na:dicarbo_symporter_sf"/>
</dbReference>
<keyword evidence="8" id="KW-1185">Reference proteome</keyword>
<dbReference type="Proteomes" id="UP000063234">
    <property type="component" value="Chromosome"/>
</dbReference>
<dbReference type="EMBL" id="AP013035">
    <property type="protein sequence ID" value="BAT71526.1"/>
    <property type="molecule type" value="Genomic_DNA"/>
</dbReference>
<keyword evidence="5 6" id="KW-0472">Membrane</keyword>
<dbReference type="KEGG" id="ttk:TST_0721"/>
<evidence type="ECO:0000256" key="1">
    <source>
        <dbReference type="ARBA" id="ARBA00004141"/>
    </source>
</evidence>
<dbReference type="GO" id="GO:0015293">
    <property type="term" value="F:symporter activity"/>
    <property type="evidence" value="ECO:0007669"/>
    <property type="project" value="InterPro"/>
</dbReference>
<feature type="transmembrane region" description="Helical" evidence="6">
    <location>
        <begin position="178"/>
        <end position="198"/>
    </location>
</feature>
<dbReference type="RefSeq" id="WP_068549521.1">
    <property type="nucleotide sequence ID" value="NZ_AP013035.1"/>
</dbReference>
<dbReference type="Pfam" id="PF00375">
    <property type="entry name" value="SDF"/>
    <property type="match status" value="1"/>
</dbReference>
<dbReference type="STRING" id="1298851.TST_0721"/>
<feature type="transmembrane region" description="Helical" evidence="6">
    <location>
        <begin position="75"/>
        <end position="97"/>
    </location>
</feature>
<dbReference type="SUPFAM" id="SSF118215">
    <property type="entry name" value="Proton glutamate symport protein"/>
    <property type="match status" value="1"/>
</dbReference>
<feature type="transmembrane region" description="Helical" evidence="6">
    <location>
        <begin position="343"/>
        <end position="365"/>
    </location>
</feature>
<evidence type="ECO:0000313" key="7">
    <source>
        <dbReference type="EMBL" id="BAT71526.1"/>
    </source>
</evidence>
<feature type="transmembrane region" description="Helical" evidence="6">
    <location>
        <begin position="139"/>
        <end position="157"/>
    </location>
</feature>